<comment type="caution">
    <text evidence="1">The sequence shown here is derived from an EMBL/GenBank/DDBJ whole genome shotgun (WGS) entry which is preliminary data.</text>
</comment>
<gene>
    <name evidence="1" type="ORF">ACI43T_09705</name>
</gene>
<dbReference type="RefSeq" id="WP_405386805.1">
    <property type="nucleotide sequence ID" value="NZ_JBJGEB010000010.1"/>
</dbReference>
<evidence type="ECO:0000313" key="2">
    <source>
        <dbReference type="Proteomes" id="UP001621964"/>
    </source>
</evidence>
<organism evidence="1 2">
    <name type="scientific">Neisseria oralis</name>
    <dbReference type="NCBI Taxonomy" id="1107316"/>
    <lineage>
        <taxon>Bacteria</taxon>
        <taxon>Pseudomonadati</taxon>
        <taxon>Pseudomonadota</taxon>
        <taxon>Betaproteobacteria</taxon>
        <taxon>Neisseriales</taxon>
        <taxon>Neisseriaceae</taxon>
        <taxon>Neisseria</taxon>
    </lineage>
</organism>
<dbReference type="Proteomes" id="UP001621964">
    <property type="component" value="Unassembled WGS sequence"/>
</dbReference>
<dbReference type="EMBL" id="JBJGEB010000010">
    <property type="protein sequence ID" value="MFK7642758.1"/>
    <property type="molecule type" value="Genomic_DNA"/>
</dbReference>
<accession>A0ABW8Q6N3</accession>
<proteinExistence type="predicted"/>
<evidence type="ECO:0008006" key="3">
    <source>
        <dbReference type="Google" id="ProtNLM"/>
    </source>
</evidence>
<keyword evidence="2" id="KW-1185">Reference proteome</keyword>
<sequence length="223" mass="24636">MSALLIKDYLRTQGLRLPVESVHIAYLAAQAVINNGNASIDRSILWFGNGELVLADHIEQTSENEALLKQIFMALDSVFGRNPDILSATVYAKMPSENPVSQLIRLTHQGRMPEQKLDITDDNSRTYLASRTAQSGWMNIANDIPRWLSSGELEGGRNHAGKSQISAPVCTENGTILGVLHVEYPETDRADEAALTDWIALALALAEPMEILLKIEEKNEDQL</sequence>
<reference evidence="1 2" key="1">
    <citation type="submission" date="2024-11" db="EMBL/GenBank/DDBJ databases">
        <authorList>
            <person name="Mikucki A.G."/>
            <person name="Kahler C.M."/>
        </authorList>
    </citation>
    <scope>NUCLEOTIDE SEQUENCE [LARGE SCALE GENOMIC DNA]</scope>
    <source>
        <strain evidence="1 2">EXNM717</strain>
    </source>
</reference>
<evidence type="ECO:0000313" key="1">
    <source>
        <dbReference type="EMBL" id="MFK7642758.1"/>
    </source>
</evidence>
<protein>
    <recommendedName>
        <fullName evidence="3">GAF domain-containing protein</fullName>
    </recommendedName>
</protein>
<name>A0ABW8Q6N3_9NEIS</name>